<dbReference type="AlphaFoldDB" id="A0A5C1PZH3"/>
<dbReference type="KEGG" id="snn:EWH46_08645"/>
<gene>
    <name evidence="1" type="ORF">EWH46_08645</name>
</gene>
<evidence type="ECO:0000313" key="1">
    <source>
        <dbReference type="EMBL" id="QEN00837.1"/>
    </source>
</evidence>
<dbReference type="OrthoDB" id="3621556at2"/>
<name>A0A5C1PZH3_9BURK</name>
<dbReference type="EMBL" id="CP035708">
    <property type="protein sequence ID" value="QEN00837.1"/>
    <property type="molecule type" value="Genomic_DNA"/>
</dbReference>
<organism evidence="1 2">
    <name type="scientific">Sphaerotilus sulfidivorans</name>
    <dbReference type="NCBI Taxonomy" id="639200"/>
    <lineage>
        <taxon>Bacteria</taxon>
        <taxon>Pseudomonadati</taxon>
        <taxon>Pseudomonadota</taxon>
        <taxon>Betaproteobacteria</taxon>
        <taxon>Burkholderiales</taxon>
        <taxon>Sphaerotilaceae</taxon>
        <taxon>Sphaerotilus</taxon>
    </lineage>
</organism>
<reference evidence="1 2" key="1">
    <citation type="submission" date="2019-02" db="EMBL/GenBank/DDBJ databases">
        <title>Complete Genome Sequence and Methylome Analysis of Sphaerotilus natans subsp. sulfidivorans D-507.</title>
        <authorList>
            <person name="Fomenkov A."/>
            <person name="Gridneva E."/>
            <person name="Smolyakov D."/>
            <person name="Dubinina G."/>
            <person name="Vincze T."/>
            <person name="Grabovich M."/>
            <person name="Roberts R.J."/>
        </authorList>
    </citation>
    <scope>NUCLEOTIDE SEQUENCE [LARGE SCALE GENOMIC DNA]</scope>
    <source>
        <strain evidence="1 2">D-507</strain>
    </source>
</reference>
<dbReference type="Proteomes" id="UP000323522">
    <property type="component" value="Chromosome"/>
</dbReference>
<sequence length="75" mass="8587">MRYSCSKDINRIVRRCIQSDWTYRRGGKHGLLSPPGSTLFVVVPGTPGDCRTPQNFERDLRRVCHLAKKQNRDAA</sequence>
<proteinExistence type="predicted"/>
<protein>
    <recommendedName>
        <fullName evidence="3">Type II toxin-antitoxin system HicA family toxin</fullName>
    </recommendedName>
</protein>
<accession>A0A5C1PZH3</accession>
<evidence type="ECO:0000313" key="2">
    <source>
        <dbReference type="Proteomes" id="UP000323522"/>
    </source>
</evidence>
<evidence type="ECO:0008006" key="3">
    <source>
        <dbReference type="Google" id="ProtNLM"/>
    </source>
</evidence>